<sequence>MKKILFLGLLIPIFFSACSTVQSIIKSNLPYTASITAPATQSVNTPFTATSLATSFDQILGNKNGAQLVKDVRVVSATLTAINPVSHNLGVLKSVKLFIGNGDNEILVATRNDIGANIGSQLVLDVDNSKFIDTYIKSNSVRIRIEYTLSKALDVDVSMRVAIGLNTTPLTNQ</sequence>
<accession>A0ABU7GZB0</accession>
<reference evidence="1 2" key="1">
    <citation type="submission" date="2024-01" db="EMBL/GenBank/DDBJ databases">
        <title>Pedobacter sp. nov., isolated from oil-contaminated soil.</title>
        <authorList>
            <person name="Le N.T.T."/>
        </authorList>
    </citation>
    <scope>NUCLEOTIDE SEQUENCE [LARGE SCALE GENOMIC DNA]</scope>
    <source>
        <strain evidence="1 2">VNH31</strain>
    </source>
</reference>
<name>A0ABU7GZB0_9SPHI</name>
<evidence type="ECO:0000313" key="1">
    <source>
        <dbReference type="EMBL" id="MEE1884325.1"/>
    </source>
</evidence>
<dbReference type="Proteomes" id="UP001337681">
    <property type="component" value="Unassembled WGS sequence"/>
</dbReference>
<evidence type="ECO:0008006" key="3">
    <source>
        <dbReference type="Google" id="ProtNLM"/>
    </source>
</evidence>
<evidence type="ECO:0000313" key="2">
    <source>
        <dbReference type="Proteomes" id="UP001337681"/>
    </source>
</evidence>
<comment type="caution">
    <text evidence="1">The sequence shown here is derived from an EMBL/GenBank/DDBJ whole genome shotgun (WGS) entry which is preliminary data.</text>
</comment>
<gene>
    <name evidence="1" type="ORF">VRU49_02720</name>
</gene>
<proteinExistence type="predicted"/>
<dbReference type="EMBL" id="JAZDQU010000001">
    <property type="protein sequence ID" value="MEE1884325.1"/>
    <property type="molecule type" value="Genomic_DNA"/>
</dbReference>
<organism evidence="1 2">
    <name type="scientific">Pedobacter flavus</name>
    <dbReference type="NCBI Taxonomy" id="3113906"/>
    <lineage>
        <taxon>Bacteria</taxon>
        <taxon>Pseudomonadati</taxon>
        <taxon>Bacteroidota</taxon>
        <taxon>Sphingobacteriia</taxon>
        <taxon>Sphingobacteriales</taxon>
        <taxon>Sphingobacteriaceae</taxon>
        <taxon>Pedobacter</taxon>
    </lineage>
</organism>
<keyword evidence="2" id="KW-1185">Reference proteome</keyword>
<protein>
    <recommendedName>
        <fullName evidence="3">Lipoprotein</fullName>
    </recommendedName>
</protein>
<dbReference type="PROSITE" id="PS51257">
    <property type="entry name" value="PROKAR_LIPOPROTEIN"/>
    <property type="match status" value="1"/>
</dbReference>
<dbReference type="RefSeq" id="WP_330145242.1">
    <property type="nucleotide sequence ID" value="NZ_JAZDQU010000001.1"/>
</dbReference>